<proteinExistence type="predicted"/>
<dbReference type="InParanoid" id="A0A0C2WKK6"/>
<reference evidence="1 2" key="1">
    <citation type="submission" date="2014-04" db="EMBL/GenBank/DDBJ databases">
        <title>Evolutionary Origins and Diversification of the Mycorrhizal Mutualists.</title>
        <authorList>
            <consortium name="DOE Joint Genome Institute"/>
            <consortium name="Mycorrhizal Genomics Consortium"/>
            <person name="Kohler A."/>
            <person name="Kuo A."/>
            <person name="Nagy L.G."/>
            <person name="Floudas D."/>
            <person name="Copeland A."/>
            <person name="Barry K.W."/>
            <person name="Cichocki N."/>
            <person name="Veneault-Fourrey C."/>
            <person name="LaButti K."/>
            <person name="Lindquist E.A."/>
            <person name="Lipzen A."/>
            <person name="Lundell T."/>
            <person name="Morin E."/>
            <person name="Murat C."/>
            <person name="Riley R."/>
            <person name="Ohm R."/>
            <person name="Sun H."/>
            <person name="Tunlid A."/>
            <person name="Henrissat B."/>
            <person name="Grigoriev I.V."/>
            <person name="Hibbett D.S."/>
            <person name="Martin F."/>
        </authorList>
    </citation>
    <scope>NUCLEOTIDE SEQUENCE [LARGE SCALE GENOMIC DNA]</scope>
    <source>
        <strain evidence="1 2">Koide BX008</strain>
    </source>
</reference>
<dbReference type="AlphaFoldDB" id="A0A0C2WKK6"/>
<accession>A0A0C2WKK6</accession>
<name>A0A0C2WKK6_AMAMK</name>
<evidence type="ECO:0000313" key="2">
    <source>
        <dbReference type="Proteomes" id="UP000054549"/>
    </source>
</evidence>
<organism evidence="1 2">
    <name type="scientific">Amanita muscaria (strain Koide BX008)</name>
    <dbReference type="NCBI Taxonomy" id="946122"/>
    <lineage>
        <taxon>Eukaryota</taxon>
        <taxon>Fungi</taxon>
        <taxon>Dikarya</taxon>
        <taxon>Basidiomycota</taxon>
        <taxon>Agaricomycotina</taxon>
        <taxon>Agaricomycetes</taxon>
        <taxon>Agaricomycetidae</taxon>
        <taxon>Agaricales</taxon>
        <taxon>Pluteineae</taxon>
        <taxon>Amanitaceae</taxon>
        <taxon>Amanita</taxon>
    </lineage>
</organism>
<evidence type="ECO:0000313" key="1">
    <source>
        <dbReference type="EMBL" id="KIL62062.1"/>
    </source>
</evidence>
<dbReference type="HOGENOM" id="CLU_2589232_0_0_1"/>
<dbReference type="Proteomes" id="UP000054549">
    <property type="component" value="Unassembled WGS sequence"/>
</dbReference>
<gene>
    <name evidence="1" type="ORF">M378DRAFT_166215</name>
</gene>
<sequence length="80" mass="8842">MTAVRYEFSEFYASQIKALSANPAFPHLPSLKILQNLTKFQADPLLAEDETSRPEAISQLTFQVATDNGMCRAVPGTQPQ</sequence>
<dbReference type="EMBL" id="KN818276">
    <property type="protein sequence ID" value="KIL62062.1"/>
    <property type="molecule type" value="Genomic_DNA"/>
</dbReference>
<protein>
    <submittedName>
        <fullName evidence="1">Uncharacterized protein</fullName>
    </submittedName>
</protein>
<keyword evidence="2" id="KW-1185">Reference proteome</keyword>